<protein>
    <submittedName>
        <fullName evidence="6">TetR/AcrR family transcriptional regulator</fullName>
    </submittedName>
</protein>
<evidence type="ECO:0000259" key="5">
    <source>
        <dbReference type="Pfam" id="PF21993"/>
    </source>
</evidence>
<reference evidence="7" key="1">
    <citation type="journal article" date="2019" name="Int. J. Syst. Evol. Microbiol.">
        <title>The Global Catalogue of Microorganisms (GCM) 10K type strain sequencing project: providing services to taxonomists for standard genome sequencing and annotation.</title>
        <authorList>
            <consortium name="The Broad Institute Genomics Platform"/>
            <consortium name="The Broad Institute Genome Sequencing Center for Infectious Disease"/>
            <person name="Wu L."/>
            <person name="Ma J."/>
        </authorList>
    </citation>
    <scope>NUCLEOTIDE SEQUENCE [LARGE SCALE GENOMIC DNA]</scope>
    <source>
        <strain evidence="7">PCU 347</strain>
    </source>
</reference>
<dbReference type="InterPro" id="IPR009057">
    <property type="entry name" value="Homeodomain-like_sf"/>
</dbReference>
<dbReference type="Pfam" id="PF00440">
    <property type="entry name" value="TetR_N"/>
    <property type="match status" value="1"/>
</dbReference>
<keyword evidence="2" id="KW-0238">DNA-binding</keyword>
<dbReference type="RefSeq" id="WP_381741891.1">
    <property type="nucleotide sequence ID" value="NZ_JBHSDP010000024.1"/>
</dbReference>
<keyword evidence="3" id="KW-0804">Transcription</keyword>
<evidence type="ECO:0000256" key="3">
    <source>
        <dbReference type="ARBA" id="ARBA00023163"/>
    </source>
</evidence>
<dbReference type="SUPFAM" id="SSF46689">
    <property type="entry name" value="Homeodomain-like"/>
    <property type="match status" value="1"/>
</dbReference>
<organism evidence="6 7">
    <name type="scientific">Streptomyces andamanensis</name>
    <dbReference type="NCBI Taxonomy" id="1565035"/>
    <lineage>
        <taxon>Bacteria</taxon>
        <taxon>Bacillati</taxon>
        <taxon>Actinomycetota</taxon>
        <taxon>Actinomycetes</taxon>
        <taxon>Kitasatosporales</taxon>
        <taxon>Streptomycetaceae</taxon>
        <taxon>Streptomyces</taxon>
    </lineage>
</organism>
<dbReference type="EMBL" id="JBHSDP010000024">
    <property type="protein sequence ID" value="MFC4330836.1"/>
    <property type="molecule type" value="Genomic_DNA"/>
</dbReference>
<keyword evidence="7" id="KW-1185">Reference proteome</keyword>
<comment type="caution">
    <text evidence="6">The sequence shown here is derived from an EMBL/GenBank/DDBJ whole genome shotgun (WGS) entry which is preliminary data.</text>
</comment>
<evidence type="ECO:0000256" key="1">
    <source>
        <dbReference type="ARBA" id="ARBA00023015"/>
    </source>
</evidence>
<dbReference type="InterPro" id="IPR054156">
    <property type="entry name" value="YxaF_TetR_C"/>
</dbReference>
<dbReference type="InterPro" id="IPR001647">
    <property type="entry name" value="HTH_TetR"/>
</dbReference>
<sequence>MNKGMTAKGAATRLRIVVAAALLIREKGAAETTLDDVRAATSTSKSQLFHYFPDGRADMLVAVAQHEADQVLQAQQPYLDDLSSWESWQQWSRAVIDHYTELGRRCPLGSLTSELGKSSPEARTVVTGLFDAWESALVRGAEAMRPGDGTAAERARVVLTAVQGGVLMLQTTGRTAYLESALAAALEPLRTPASVRG</sequence>
<dbReference type="SUPFAM" id="SSF48498">
    <property type="entry name" value="Tetracyclin repressor-like, C-terminal domain"/>
    <property type="match status" value="1"/>
</dbReference>
<dbReference type="Pfam" id="PF21993">
    <property type="entry name" value="TetR_C_13_2"/>
    <property type="match status" value="1"/>
</dbReference>
<dbReference type="Proteomes" id="UP001595824">
    <property type="component" value="Unassembled WGS sequence"/>
</dbReference>
<name>A0ABV8TKC8_9ACTN</name>
<gene>
    <name evidence="6" type="ORF">ACFPC0_24215</name>
</gene>
<evidence type="ECO:0000256" key="2">
    <source>
        <dbReference type="ARBA" id="ARBA00023125"/>
    </source>
</evidence>
<evidence type="ECO:0000313" key="6">
    <source>
        <dbReference type="EMBL" id="MFC4330836.1"/>
    </source>
</evidence>
<dbReference type="PANTHER" id="PTHR47506:SF7">
    <property type="entry name" value="TRANSCRIPTIONAL REGULATORY PROTEIN"/>
    <property type="match status" value="1"/>
</dbReference>
<proteinExistence type="predicted"/>
<feature type="domain" description="Transcriptional regulator LmrA/YxaF-like C-terminal" evidence="5">
    <location>
        <begin position="103"/>
        <end position="181"/>
    </location>
</feature>
<feature type="domain" description="HTH tetR-type" evidence="4">
    <location>
        <begin position="16"/>
        <end position="62"/>
    </location>
</feature>
<evidence type="ECO:0000259" key="4">
    <source>
        <dbReference type="Pfam" id="PF00440"/>
    </source>
</evidence>
<keyword evidence="1" id="KW-0805">Transcription regulation</keyword>
<dbReference type="InterPro" id="IPR036271">
    <property type="entry name" value="Tet_transcr_reg_TetR-rel_C_sf"/>
</dbReference>
<accession>A0ABV8TKC8</accession>
<dbReference type="PANTHER" id="PTHR47506">
    <property type="entry name" value="TRANSCRIPTIONAL REGULATORY PROTEIN"/>
    <property type="match status" value="1"/>
</dbReference>
<evidence type="ECO:0000313" key="7">
    <source>
        <dbReference type="Proteomes" id="UP001595824"/>
    </source>
</evidence>
<dbReference type="Gene3D" id="1.10.357.10">
    <property type="entry name" value="Tetracycline Repressor, domain 2"/>
    <property type="match status" value="1"/>
</dbReference>